<feature type="domain" description="Outer membrane protein assembly factor BamE" evidence="4">
    <location>
        <begin position="31"/>
        <end position="107"/>
    </location>
</feature>
<protein>
    <submittedName>
        <fullName evidence="5">Beta-barrel assembly machine subunit BamE</fullName>
    </submittedName>
</protein>
<evidence type="ECO:0000256" key="2">
    <source>
        <dbReference type="ARBA" id="ARBA00023136"/>
    </source>
</evidence>
<evidence type="ECO:0000313" key="5">
    <source>
        <dbReference type="EMBL" id="SNS56712.1"/>
    </source>
</evidence>
<feature type="signal peptide" evidence="3">
    <location>
        <begin position="1"/>
        <end position="21"/>
    </location>
</feature>
<proteinExistence type="predicted"/>
<evidence type="ECO:0000259" key="4">
    <source>
        <dbReference type="Pfam" id="PF04355"/>
    </source>
</evidence>
<dbReference type="InterPro" id="IPR037873">
    <property type="entry name" value="BamE-like"/>
</dbReference>
<sequence>MPSLPMRLGTAALALTLLATAGCSRIRDHKGYIVDSTLVDTVQPGIDNKDSVAKTLGRPSFSGQFDKGAESWYYIGRDTRQLAFSSPRPVAQTTLAVRFDAAGNVVQVDRTGLEKVVAVRPNGDKTPTLGRDRGFFAELFGNIGRVGGMGPMTGGGTADNPQ</sequence>
<accession>A0A239FKH1</accession>
<keyword evidence="1 3" id="KW-0732">Signal</keyword>
<gene>
    <name evidence="5" type="ORF">SAMN06295912_10962</name>
</gene>
<evidence type="ECO:0000313" key="6">
    <source>
        <dbReference type="Proteomes" id="UP000198281"/>
    </source>
</evidence>
<dbReference type="Proteomes" id="UP000198281">
    <property type="component" value="Unassembled WGS sequence"/>
</dbReference>
<evidence type="ECO:0000256" key="3">
    <source>
        <dbReference type="SAM" id="SignalP"/>
    </source>
</evidence>
<dbReference type="Pfam" id="PF04355">
    <property type="entry name" value="BamE"/>
    <property type="match status" value="1"/>
</dbReference>
<keyword evidence="6" id="KW-1185">Reference proteome</keyword>
<dbReference type="PROSITE" id="PS51257">
    <property type="entry name" value="PROKAR_LIPOPROTEIN"/>
    <property type="match status" value="1"/>
</dbReference>
<evidence type="ECO:0000256" key="1">
    <source>
        <dbReference type="ARBA" id="ARBA00022729"/>
    </source>
</evidence>
<dbReference type="InterPro" id="IPR007450">
    <property type="entry name" value="BamE_dom"/>
</dbReference>
<keyword evidence="2" id="KW-0472">Membrane</keyword>
<dbReference type="Gene3D" id="3.30.1450.10">
    <property type="match status" value="1"/>
</dbReference>
<feature type="chain" id="PRO_5013054212" evidence="3">
    <location>
        <begin position="22"/>
        <end position="162"/>
    </location>
</feature>
<reference evidence="6" key="1">
    <citation type="submission" date="2017-06" db="EMBL/GenBank/DDBJ databases">
        <authorList>
            <person name="Varghese N."/>
            <person name="Submissions S."/>
        </authorList>
    </citation>
    <scope>NUCLEOTIDE SEQUENCE [LARGE SCALE GENOMIC DNA]</scope>
    <source>
        <strain evidence="6">LNB2</strain>
    </source>
</reference>
<dbReference type="EMBL" id="FZOS01000009">
    <property type="protein sequence ID" value="SNS56712.1"/>
    <property type="molecule type" value="Genomic_DNA"/>
</dbReference>
<dbReference type="GO" id="GO:0019867">
    <property type="term" value="C:outer membrane"/>
    <property type="evidence" value="ECO:0007669"/>
    <property type="project" value="InterPro"/>
</dbReference>
<dbReference type="OrthoDB" id="7160681at2"/>
<dbReference type="AlphaFoldDB" id="A0A239FKH1"/>
<name>A0A239FKH1_9SPHN</name>
<organism evidence="5 6">
    <name type="scientific">Edaphosphingomonas laterariae</name>
    <dbReference type="NCBI Taxonomy" id="861865"/>
    <lineage>
        <taxon>Bacteria</taxon>
        <taxon>Pseudomonadati</taxon>
        <taxon>Pseudomonadota</taxon>
        <taxon>Alphaproteobacteria</taxon>
        <taxon>Sphingomonadales</taxon>
        <taxon>Rhizorhabdaceae</taxon>
        <taxon>Edaphosphingomonas</taxon>
    </lineage>
</organism>